<keyword evidence="2" id="KW-1185">Reference proteome</keyword>
<comment type="caution">
    <text evidence="1">The sequence shown here is derived from an EMBL/GenBank/DDBJ whole genome shotgun (WGS) entry which is preliminary data.</text>
</comment>
<organism evidence="1 2">
    <name type="scientific">Pseudomonas weihenstephanensis</name>
    <dbReference type="NCBI Taxonomy" id="1608994"/>
    <lineage>
        <taxon>Bacteria</taxon>
        <taxon>Pseudomonadati</taxon>
        <taxon>Pseudomonadota</taxon>
        <taxon>Gammaproteobacteria</taxon>
        <taxon>Pseudomonadales</taxon>
        <taxon>Pseudomonadaceae</taxon>
        <taxon>Pseudomonas</taxon>
    </lineage>
</organism>
<evidence type="ECO:0000313" key="2">
    <source>
        <dbReference type="Proteomes" id="UP000809529"/>
    </source>
</evidence>
<proteinExistence type="predicted"/>
<name>A0ABS1ZGD4_9PSED</name>
<evidence type="ECO:0000313" key="1">
    <source>
        <dbReference type="EMBL" id="MBM1195507.1"/>
    </source>
</evidence>
<protein>
    <submittedName>
        <fullName evidence="1">Uncharacterized protein</fullName>
    </submittedName>
</protein>
<dbReference type="EMBL" id="JAAEBW010000004">
    <property type="protein sequence ID" value="MBM1195507.1"/>
    <property type="molecule type" value="Genomic_DNA"/>
</dbReference>
<gene>
    <name evidence="1" type="ORF">GYN02_09985</name>
</gene>
<accession>A0ABS1ZGD4</accession>
<reference evidence="1 2" key="1">
    <citation type="submission" date="2020-01" db="EMBL/GenBank/DDBJ databases">
        <title>Comparative genomics of meat spoilage bacteria.</title>
        <authorList>
            <person name="Hilgarth M."/>
            <person name="Vogel R.F."/>
        </authorList>
    </citation>
    <scope>NUCLEOTIDE SEQUENCE [LARGE SCALE GENOMIC DNA]</scope>
    <source>
        <strain evidence="1 2">TMW2.2077</strain>
    </source>
</reference>
<dbReference type="Proteomes" id="UP000809529">
    <property type="component" value="Unassembled WGS sequence"/>
</dbReference>
<sequence length="151" mass="16676">MLSNLPHCRTTGLGVVGDIQVVQQVFSCLRFEQLGVAQMKYSRAAVWLLVDLVDAAVADRHGFTSEWRRSPVAGGGNLVWGGVLRVTGMEPDQGAVMKVEIEKHDGSKYTYSDVDHVQDRDQYKLVLVKDGKILAIENKGDIKNLHTVEPS</sequence>